<dbReference type="HAMAP" id="MF_00376">
    <property type="entry name" value="Dephospho_CoA_kinase"/>
    <property type="match status" value="1"/>
</dbReference>
<dbReference type="GO" id="GO:0005524">
    <property type="term" value="F:ATP binding"/>
    <property type="evidence" value="ECO:0007669"/>
    <property type="project" value="UniProtKB-UniRule"/>
</dbReference>
<dbReference type="RefSeq" id="WP_103239822.1">
    <property type="nucleotide sequence ID" value="NZ_JANJZD010000010.1"/>
</dbReference>
<dbReference type="InterPro" id="IPR027417">
    <property type="entry name" value="P-loop_NTPase"/>
</dbReference>
<dbReference type="SUPFAM" id="SSF52540">
    <property type="entry name" value="P-loop containing nucleoside triphosphate hydrolases"/>
    <property type="match status" value="1"/>
</dbReference>
<evidence type="ECO:0000256" key="2">
    <source>
        <dbReference type="ARBA" id="ARBA00022840"/>
    </source>
</evidence>
<keyword evidence="3" id="KW-0963">Cytoplasm</keyword>
<dbReference type="Pfam" id="PF01121">
    <property type="entry name" value="CoaE"/>
    <property type="match status" value="1"/>
</dbReference>
<evidence type="ECO:0000256" key="3">
    <source>
        <dbReference type="HAMAP-Rule" id="MF_00376"/>
    </source>
</evidence>
<dbReference type="EC" id="2.7.1.24" evidence="3 4"/>
<comment type="similarity">
    <text evidence="3">Belongs to the CoaE family.</text>
</comment>
<dbReference type="Proteomes" id="UP000236311">
    <property type="component" value="Unassembled WGS sequence"/>
</dbReference>
<dbReference type="Gene3D" id="3.40.50.300">
    <property type="entry name" value="P-loop containing nucleotide triphosphate hydrolases"/>
    <property type="match status" value="1"/>
</dbReference>
<protein>
    <recommendedName>
        <fullName evidence="3 4">Dephospho-CoA kinase</fullName>
        <ecNumber evidence="3 4">2.7.1.24</ecNumber>
    </recommendedName>
    <alternativeName>
        <fullName evidence="3">Dephosphocoenzyme A kinase</fullName>
    </alternativeName>
</protein>
<gene>
    <name evidence="3 5" type="primary">coaE</name>
    <name evidence="5" type="ORF">AMURIS_02466</name>
</gene>
<organism evidence="5 6">
    <name type="scientific">Acetatifactor muris</name>
    <dbReference type="NCBI Taxonomy" id="879566"/>
    <lineage>
        <taxon>Bacteria</taxon>
        <taxon>Bacillati</taxon>
        <taxon>Bacillota</taxon>
        <taxon>Clostridia</taxon>
        <taxon>Lachnospirales</taxon>
        <taxon>Lachnospiraceae</taxon>
        <taxon>Acetatifactor</taxon>
    </lineage>
</organism>
<evidence type="ECO:0000313" key="5">
    <source>
        <dbReference type="EMBL" id="SOY29745.1"/>
    </source>
</evidence>
<dbReference type="GO" id="GO:0015937">
    <property type="term" value="P:coenzyme A biosynthetic process"/>
    <property type="evidence" value="ECO:0007669"/>
    <property type="project" value="UniProtKB-UniRule"/>
</dbReference>
<evidence type="ECO:0000313" key="6">
    <source>
        <dbReference type="Proteomes" id="UP000236311"/>
    </source>
</evidence>
<dbReference type="UniPathway" id="UPA00241">
    <property type="reaction ID" value="UER00356"/>
</dbReference>
<comment type="subcellular location">
    <subcellularLocation>
        <location evidence="3">Cytoplasm</location>
    </subcellularLocation>
</comment>
<dbReference type="PANTHER" id="PTHR10695:SF46">
    <property type="entry name" value="BIFUNCTIONAL COENZYME A SYNTHASE-RELATED"/>
    <property type="match status" value="1"/>
</dbReference>
<dbReference type="GO" id="GO:0005737">
    <property type="term" value="C:cytoplasm"/>
    <property type="evidence" value="ECO:0007669"/>
    <property type="project" value="UniProtKB-SubCell"/>
</dbReference>
<accession>A0A2K4ZH06</accession>
<keyword evidence="3" id="KW-0173">Coenzyme A biosynthesis</keyword>
<dbReference type="PANTHER" id="PTHR10695">
    <property type="entry name" value="DEPHOSPHO-COA KINASE-RELATED"/>
    <property type="match status" value="1"/>
</dbReference>
<keyword evidence="6" id="KW-1185">Reference proteome</keyword>
<name>A0A2K4ZH06_9FIRM</name>
<keyword evidence="3 5" id="KW-0418">Kinase</keyword>
<dbReference type="NCBIfam" id="TIGR00152">
    <property type="entry name" value="dephospho-CoA kinase"/>
    <property type="match status" value="1"/>
</dbReference>
<comment type="function">
    <text evidence="3">Catalyzes the phosphorylation of the 3'-hydroxyl group of dephosphocoenzyme A to form coenzyme A.</text>
</comment>
<dbReference type="EMBL" id="OFSM01000011">
    <property type="protein sequence ID" value="SOY29745.1"/>
    <property type="molecule type" value="Genomic_DNA"/>
</dbReference>
<keyword evidence="3 5" id="KW-0808">Transferase</keyword>
<evidence type="ECO:0000256" key="4">
    <source>
        <dbReference type="NCBIfam" id="TIGR00152"/>
    </source>
</evidence>
<comment type="pathway">
    <text evidence="3">Cofactor biosynthesis; coenzyme A biosynthesis; CoA from (R)-pantothenate: step 5/5.</text>
</comment>
<reference evidence="5 6" key="1">
    <citation type="submission" date="2018-01" db="EMBL/GenBank/DDBJ databases">
        <authorList>
            <person name="Gaut B.S."/>
            <person name="Morton B.R."/>
            <person name="Clegg M.T."/>
            <person name="Duvall M.R."/>
        </authorList>
    </citation>
    <scope>NUCLEOTIDE SEQUENCE [LARGE SCALE GENOMIC DNA]</scope>
    <source>
        <strain evidence="5">GP69</strain>
    </source>
</reference>
<sequence length="202" mass="22836">MYFIGITGGIGAGKSEVLNYIRQHYRCEIYLADEVAHLVKEPGSPAYGRLLKLLGQEVTGADGTIDRGKMADRIFASPALLEQVNQIIHPAVKTWLLDKLQHAKEGGETELFFVEAALLIEGGYLALVDEMWYIYANEVVRRKRLQEFRGYSDEKISRIFASQLTEERFRESCSLVIDNGGSFQESCLQVDRRLAELGCHYI</sequence>
<proteinExistence type="inferred from homology"/>
<keyword evidence="2 3" id="KW-0067">ATP-binding</keyword>
<comment type="catalytic activity">
    <reaction evidence="3">
        <text>3'-dephospho-CoA + ATP = ADP + CoA + H(+)</text>
        <dbReference type="Rhea" id="RHEA:18245"/>
        <dbReference type="ChEBI" id="CHEBI:15378"/>
        <dbReference type="ChEBI" id="CHEBI:30616"/>
        <dbReference type="ChEBI" id="CHEBI:57287"/>
        <dbReference type="ChEBI" id="CHEBI:57328"/>
        <dbReference type="ChEBI" id="CHEBI:456216"/>
        <dbReference type="EC" id="2.7.1.24"/>
    </reaction>
</comment>
<dbReference type="PROSITE" id="PS51219">
    <property type="entry name" value="DPCK"/>
    <property type="match status" value="1"/>
</dbReference>
<dbReference type="InterPro" id="IPR001977">
    <property type="entry name" value="Depp_CoAkinase"/>
</dbReference>
<dbReference type="CDD" id="cd02022">
    <property type="entry name" value="DPCK"/>
    <property type="match status" value="1"/>
</dbReference>
<feature type="binding site" evidence="3">
    <location>
        <begin position="11"/>
        <end position="16"/>
    </location>
    <ligand>
        <name>ATP</name>
        <dbReference type="ChEBI" id="CHEBI:30616"/>
    </ligand>
</feature>
<dbReference type="AlphaFoldDB" id="A0A2K4ZH06"/>
<dbReference type="OrthoDB" id="9812943at2"/>
<evidence type="ECO:0000256" key="1">
    <source>
        <dbReference type="ARBA" id="ARBA00022741"/>
    </source>
</evidence>
<dbReference type="GO" id="GO:0004140">
    <property type="term" value="F:dephospho-CoA kinase activity"/>
    <property type="evidence" value="ECO:0007669"/>
    <property type="project" value="UniProtKB-UniRule"/>
</dbReference>
<keyword evidence="1 3" id="KW-0547">Nucleotide-binding</keyword>